<sequence>MRGLCIVALLLAFAFGSEVRMPLFVQKPGQTERLPFATLIYDEELSSVNVTDINESLQEDSYCFGAHMNENYYSCFSYVRLRYPLHYDLYLDTKHNTHLLYKLSLKPNPKADGIQTSIREPQQGPESPPVKLRRITKTYEDKRSKLGSASAAFEEDVEVDERTFLQKNWKYMLIGLVLYAVIMSGNSQ</sequence>
<protein>
    <submittedName>
        <fullName evidence="2">LANO_0E07184g1_1</fullName>
    </submittedName>
</protein>
<feature type="chain" id="PRO_5009236206" evidence="1">
    <location>
        <begin position="17"/>
        <end position="188"/>
    </location>
</feature>
<dbReference type="Pfam" id="PF21203">
    <property type="entry name" value="ECM10"/>
    <property type="match status" value="1"/>
</dbReference>
<reference evidence="3" key="1">
    <citation type="submission" date="2016-03" db="EMBL/GenBank/DDBJ databases">
        <authorList>
            <person name="Devillers Hugo."/>
        </authorList>
    </citation>
    <scope>NUCLEOTIDE SEQUENCE [LARGE SCALE GENOMIC DNA]</scope>
</reference>
<keyword evidence="3" id="KW-1185">Reference proteome</keyword>
<dbReference type="AlphaFoldDB" id="A0A1G4JUD3"/>
<organism evidence="2 3">
    <name type="scientific">Lachancea nothofagi CBS 11611</name>
    <dbReference type="NCBI Taxonomy" id="1266666"/>
    <lineage>
        <taxon>Eukaryota</taxon>
        <taxon>Fungi</taxon>
        <taxon>Dikarya</taxon>
        <taxon>Ascomycota</taxon>
        <taxon>Saccharomycotina</taxon>
        <taxon>Saccharomycetes</taxon>
        <taxon>Saccharomycetales</taxon>
        <taxon>Saccharomycetaceae</taxon>
        <taxon>Lachancea</taxon>
    </lineage>
</organism>
<dbReference type="OrthoDB" id="1894652at2759"/>
<evidence type="ECO:0000313" key="3">
    <source>
        <dbReference type="Proteomes" id="UP000189911"/>
    </source>
</evidence>
<feature type="signal peptide" evidence="1">
    <location>
        <begin position="1"/>
        <end position="16"/>
    </location>
</feature>
<evidence type="ECO:0000256" key="1">
    <source>
        <dbReference type="SAM" id="SignalP"/>
    </source>
</evidence>
<name>A0A1G4JUD3_9SACH</name>
<dbReference type="EMBL" id="LT598451">
    <property type="protein sequence ID" value="SCU94563.1"/>
    <property type="molecule type" value="Genomic_DNA"/>
</dbReference>
<gene>
    <name evidence="2" type="ORF">LANO_0E07184G</name>
</gene>
<keyword evidence="1" id="KW-0732">Signal</keyword>
<dbReference type="Proteomes" id="UP000189911">
    <property type="component" value="Chromosome E"/>
</dbReference>
<proteinExistence type="predicted"/>
<evidence type="ECO:0000313" key="2">
    <source>
        <dbReference type="EMBL" id="SCU94563.1"/>
    </source>
</evidence>
<accession>A0A1G4JUD3</accession>